<dbReference type="EMBL" id="JBBNAG010000005">
    <property type="protein sequence ID" value="KAK9132614.1"/>
    <property type="molecule type" value="Genomic_DNA"/>
</dbReference>
<name>A0AAP0JEK1_9MAGN</name>
<feature type="compositionally biased region" description="Polar residues" evidence="1">
    <location>
        <begin position="27"/>
        <end position="38"/>
    </location>
</feature>
<evidence type="ECO:0000313" key="3">
    <source>
        <dbReference type="Proteomes" id="UP001419268"/>
    </source>
</evidence>
<feature type="compositionally biased region" description="Polar residues" evidence="1">
    <location>
        <begin position="45"/>
        <end position="54"/>
    </location>
</feature>
<sequence length="201" mass="22754">MSQLVTSHGQQLQEILRLLKAQAIPSPSTSAAPVTQGRSAPIVQDTITVPTSPTRPVIDEGAQVQVERVPPTPDTPKEDTPSMPTDVSIRATTEVRQSREFQRHHPEKFHGGTDLGVAEKFMRSHEIRDVLATPDHMRPSISSASLFEEADVWWRSMVATKGKPKDWAEFKGRFNQKYFLHSVRNMKRTSFRIFDRLLARE</sequence>
<dbReference type="Proteomes" id="UP001419268">
    <property type="component" value="Unassembled WGS sequence"/>
</dbReference>
<proteinExistence type="predicted"/>
<reference evidence="2 3" key="1">
    <citation type="submission" date="2024-01" db="EMBL/GenBank/DDBJ databases">
        <title>Genome assemblies of Stephania.</title>
        <authorList>
            <person name="Yang L."/>
        </authorList>
    </citation>
    <scope>NUCLEOTIDE SEQUENCE [LARGE SCALE GENOMIC DNA]</scope>
    <source>
        <strain evidence="2">JXDWG</strain>
        <tissue evidence="2">Leaf</tissue>
    </source>
</reference>
<keyword evidence="3" id="KW-1185">Reference proteome</keyword>
<gene>
    <name evidence="2" type="ORF">Scep_012142</name>
</gene>
<organism evidence="2 3">
    <name type="scientific">Stephania cephalantha</name>
    <dbReference type="NCBI Taxonomy" id="152367"/>
    <lineage>
        <taxon>Eukaryota</taxon>
        <taxon>Viridiplantae</taxon>
        <taxon>Streptophyta</taxon>
        <taxon>Embryophyta</taxon>
        <taxon>Tracheophyta</taxon>
        <taxon>Spermatophyta</taxon>
        <taxon>Magnoliopsida</taxon>
        <taxon>Ranunculales</taxon>
        <taxon>Menispermaceae</taxon>
        <taxon>Menispermoideae</taxon>
        <taxon>Cissampelideae</taxon>
        <taxon>Stephania</taxon>
    </lineage>
</organism>
<comment type="caution">
    <text evidence="2">The sequence shown here is derived from an EMBL/GenBank/DDBJ whole genome shotgun (WGS) entry which is preliminary data.</text>
</comment>
<evidence type="ECO:0000313" key="2">
    <source>
        <dbReference type="EMBL" id="KAK9132614.1"/>
    </source>
</evidence>
<protein>
    <recommendedName>
        <fullName evidence="4">Retrotransposon gag domain-containing protein</fullName>
    </recommendedName>
</protein>
<feature type="region of interest" description="Disordered" evidence="1">
    <location>
        <begin position="27"/>
        <end position="57"/>
    </location>
</feature>
<accession>A0AAP0JEK1</accession>
<dbReference type="AlphaFoldDB" id="A0AAP0JEK1"/>
<evidence type="ECO:0008006" key="4">
    <source>
        <dbReference type="Google" id="ProtNLM"/>
    </source>
</evidence>
<evidence type="ECO:0000256" key="1">
    <source>
        <dbReference type="SAM" id="MobiDB-lite"/>
    </source>
</evidence>